<keyword evidence="5" id="KW-0677">Repeat</keyword>
<gene>
    <name evidence="9" type="ORF">YQE_01801</name>
</gene>
<evidence type="ECO:0000256" key="6">
    <source>
        <dbReference type="ARBA" id="ARBA00022771"/>
    </source>
</evidence>
<evidence type="ECO:0000256" key="3">
    <source>
        <dbReference type="ARBA" id="ARBA00022679"/>
    </source>
</evidence>
<proteinExistence type="predicted"/>
<keyword evidence="8" id="KW-0862">Zinc</keyword>
<accession>N6TMQ9</accession>
<keyword evidence="4" id="KW-0479">Metal-binding</keyword>
<dbReference type="AlphaFoldDB" id="N6TMQ9"/>
<dbReference type="InterPro" id="IPR047535">
    <property type="entry name" value="RING-HC_RBR_parkin"/>
</dbReference>
<keyword evidence="7" id="KW-0833">Ubl conjugation pathway</keyword>
<dbReference type="GO" id="GO:0008270">
    <property type="term" value="F:zinc ion binding"/>
    <property type="evidence" value="ECO:0007669"/>
    <property type="project" value="UniProtKB-KW"/>
</dbReference>
<dbReference type="Pfam" id="PF17978">
    <property type="entry name" value="zf-RING_14"/>
    <property type="match status" value="1"/>
</dbReference>
<reference evidence="9" key="1">
    <citation type="journal article" date="2013" name="Genome Biol.">
        <title>Draft genome of the mountain pine beetle, Dendroctonus ponderosae Hopkins, a major forest pest.</title>
        <authorList>
            <person name="Keeling C.I."/>
            <person name="Yuen M.M."/>
            <person name="Liao N.Y."/>
            <person name="Docking T.R."/>
            <person name="Chan S.K."/>
            <person name="Taylor G.A."/>
            <person name="Palmquist D.L."/>
            <person name="Jackman S.D."/>
            <person name="Nguyen A."/>
            <person name="Li M."/>
            <person name="Henderson H."/>
            <person name="Janes J.K."/>
            <person name="Zhao Y."/>
            <person name="Pandoh P."/>
            <person name="Moore R."/>
            <person name="Sperling F.A."/>
            <person name="Huber D.P."/>
            <person name="Birol I."/>
            <person name="Jones S.J."/>
            <person name="Bohlmann J."/>
        </authorList>
    </citation>
    <scope>NUCLEOTIDE SEQUENCE</scope>
</reference>
<dbReference type="GO" id="GO:0016740">
    <property type="term" value="F:transferase activity"/>
    <property type="evidence" value="ECO:0007669"/>
    <property type="project" value="UniProtKB-KW"/>
</dbReference>
<sequence length="236" mass="27131">MLRFLTSFFGNLFQIMLHLLTSKKNIIQNLLSIYVKTIGGSTLCIDVDPKCKVSYIKKLVAPQLGLEPNEMKVIFAGKELGDDIVIGENDQAVPLDLIRPNLKQVPCLACLEAPEIMFTFPCQNDHIACLYCFKQYCMSKLTERQFWQHPEYGYTLICPNGCADSFIKEIHHFRLLDDVNYERYHRFATEEFVLQAGGILCPQPGCGMGILGNYETMSKLQNTNRTRWWMHAHDMH</sequence>
<evidence type="ECO:0000256" key="5">
    <source>
        <dbReference type="ARBA" id="ARBA00022737"/>
    </source>
</evidence>
<evidence type="ECO:0000313" key="9">
    <source>
        <dbReference type="EMBL" id="ENN81794.1"/>
    </source>
</evidence>
<dbReference type="HOGENOM" id="CLU_1176487_0_0_1"/>
<keyword evidence="2" id="KW-0597">Phosphoprotein</keyword>
<keyword evidence="6" id="KW-0863">Zinc-finger</keyword>
<dbReference type="InterPro" id="IPR029071">
    <property type="entry name" value="Ubiquitin-like_domsf"/>
</dbReference>
<dbReference type="SUPFAM" id="SSF54236">
    <property type="entry name" value="Ubiquitin-like"/>
    <property type="match status" value="1"/>
</dbReference>
<dbReference type="EMBL" id="KB740053">
    <property type="protein sequence ID" value="ENN81794.1"/>
    <property type="molecule type" value="Genomic_DNA"/>
</dbReference>
<name>N6TMQ9_DENPD</name>
<dbReference type="InterPro" id="IPR000626">
    <property type="entry name" value="Ubiquitin-like_dom"/>
</dbReference>
<comment type="pathway">
    <text evidence="1">Protein modification; protein ubiquitination.</text>
</comment>
<dbReference type="PROSITE" id="PS51873">
    <property type="entry name" value="TRIAD"/>
    <property type="match status" value="1"/>
</dbReference>
<dbReference type="GO" id="GO:0009893">
    <property type="term" value="P:positive regulation of metabolic process"/>
    <property type="evidence" value="ECO:0007669"/>
    <property type="project" value="UniProtKB-ARBA"/>
</dbReference>
<dbReference type="PROSITE" id="PS50053">
    <property type="entry name" value="UBIQUITIN_2"/>
    <property type="match status" value="1"/>
</dbReference>
<keyword evidence="3" id="KW-0808">Transferase</keyword>
<protein>
    <submittedName>
        <fullName evidence="9">Uncharacterized protein</fullName>
    </submittedName>
</protein>
<organism evidence="9">
    <name type="scientific">Dendroctonus ponderosae</name>
    <name type="common">Mountain pine beetle</name>
    <dbReference type="NCBI Taxonomy" id="77166"/>
    <lineage>
        <taxon>Eukaryota</taxon>
        <taxon>Metazoa</taxon>
        <taxon>Ecdysozoa</taxon>
        <taxon>Arthropoda</taxon>
        <taxon>Hexapoda</taxon>
        <taxon>Insecta</taxon>
        <taxon>Pterygota</taxon>
        <taxon>Neoptera</taxon>
        <taxon>Endopterygota</taxon>
        <taxon>Coleoptera</taxon>
        <taxon>Polyphaga</taxon>
        <taxon>Cucujiformia</taxon>
        <taxon>Curculionidae</taxon>
        <taxon>Scolytinae</taxon>
        <taxon>Dendroctonus</taxon>
    </lineage>
</organism>
<dbReference type="SMART" id="SM00213">
    <property type="entry name" value="UBQ"/>
    <property type="match status" value="1"/>
</dbReference>
<evidence type="ECO:0000256" key="8">
    <source>
        <dbReference type="ARBA" id="ARBA00022833"/>
    </source>
</evidence>
<dbReference type="InterPro" id="IPR044066">
    <property type="entry name" value="TRIAD_supradom"/>
</dbReference>
<dbReference type="Pfam" id="PF00240">
    <property type="entry name" value="ubiquitin"/>
    <property type="match status" value="1"/>
</dbReference>
<evidence type="ECO:0000256" key="2">
    <source>
        <dbReference type="ARBA" id="ARBA00022553"/>
    </source>
</evidence>
<evidence type="ECO:0000256" key="4">
    <source>
        <dbReference type="ARBA" id="ARBA00022723"/>
    </source>
</evidence>
<dbReference type="OrthoDB" id="1431934at2759"/>
<dbReference type="InterPro" id="IPR041170">
    <property type="entry name" value="Znf-RING_14"/>
</dbReference>
<evidence type="ECO:0000256" key="7">
    <source>
        <dbReference type="ARBA" id="ARBA00022786"/>
    </source>
</evidence>
<evidence type="ECO:0000256" key="1">
    <source>
        <dbReference type="ARBA" id="ARBA00004906"/>
    </source>
</evidence>
<dbReference type="CDD" id="cd16627">
    <property type="entry name" value="RING-HC_RBR_parkin"/>
    <property type="match status" value="1"/>
</dbReference>
<dbReference type="Gene3D" id="3.10.20.90">
    <property type="entry name" value="Phosphatidylinositol 3-kinase Catalytic Subunit, Chain A, domain 1"/>
    <property type="match status" value="1"/>
</dbReference>
<feature type="non-terminal residue" evidence="9">
    <location>
        <position position="1"/>
    </location>
</feature>